<dbReference type="Pfam" id="PF00133">
    <property type="entry name" value="tRNA-synt_1"/>
    <property type="match status" value="2"/>
</dbReference>
<evidence type="ECO:0000259" key="14">
    <source>
        <dbReference type="Pfam" id="PF00133"/>
    </source>
</evidence>
<keyword evidence="5 13" id="KW-0436">Ligase</keyword>
<evidence type="ECO:0000256" key="10">
    <source>
        <dbReference type="ARBA" id="ARBA00023146"/>
    </source>
</evidence>
<dbReference type="InterPro" id="IPR014729">
    <property type="entry name" value="Rossmann-like_a/b/a_fold"/>
</dbReference>
<dbReference type="EC" id="6.1.1.9" evidence="3"/>
<dbReference type="CDD" id="cd07962">
    <property type="entry name" value="Anticodon_Ia_Val"/>
    <property type="match status" value="1"/>
</dbReference>
<evidence type="ECO:0000256" key="3">
    <source>
        <dbReference type="ARBA" id="ARBA00013169"/>
    </source>
</evidence>
<dbReference type="AlphaFoldDB" id="A0A0G1RL94"/>
<evidence type="ECO:0000256" key="6">
    <source>
        <dbReference type="ARBA" id="ARBA00022741"/>
    </source>
</evidence>
<dbReference type="Gene3D" id="3.40.50.620">
    <property type="entry name" value="HUPs"/>
    <property type="match status" value="2"/>
</dbReference>
<evidence type="ECO:0000256" key="5">
    <source>
        <dbReference type="ARBA" id="ARBA00022598"/>
    </source>
</evidence>
<dbReference type="EMBL" id="LCLU01000024">
    <property type="protein sequence ID" value="KKU21695.1"/>
    <property type="molecule type" value="Genomic_DNA"/>
</dbReference>
<name>A0A0G1RL94_9BACT</name>
<dbReference type="InterPro" id="IPR033705">
    <property type="entry name" value="Anticodon_Ia_Val"/>
</dbReference>
<dbReference type="Gene3D" id="2.170.220.10">
    <property type="match status" value="1"/>
</dbReference>
<dbReference type="SUPFAM" id="SSF47323">
    <property type="entry name" value="Anticodon-binding domain of a subclass of class I aminoacyl-tRNA synthetases"/>
    <property type="match status" value="1"/>
</dbReference>
<comment type="similarity">
    <text evidence="13">Belongs to the class-I aminoacyl-tRNA synthetase family.</text>
</comment>
<reference evidence="16 17" key="1">
    <citation type="journal article" date="2015" name="Nature">
        <title>rRNA introns, odd ribosomes, and small enigmatic genomes across a large radiation of phyla.</title>
        <authorList>
            <person name="Brown C.T."/>
            <person name="Hug L.A."/>
            <person name="Thomas B.C."/>
            <person name="Sharon I."/>
            <person name="Castelle C.J."/>
            <person name="Singh A."/>
            <person name="Wilkins M.J."/>
            <person name="Williams K.H."/>
            <person name="Banfield J.F."/>
        </authorList>
    </citation>
    <scope>NUCLEOTIDE SEQUENCE [LARGE SCALE GENOMIC DNA]</scope>
</reference>
<gene>
    <name evidence="16" type="ORF">UX33_C0024G0001</name>
</gene>
<evidence type="ECO:0000256" key="1">
    <source>
        <dbReference type="ARBA" id="ARBA00004496"/>
    </source>
</evidence>
<dbReference type="GO" id="GO:0002161">
    <property type="term" value="F:aminoacyl-tRNA deacylase activity"/>
    <property type="evidence" value="ECO:0007669"/>
    <property type="project" value="InterPro"/>
</dbReference>
<protein>
    <recommendedName>
        <fullName evidence="3">valine--tRNA ligase</fullName>
        <ecNumber evidence="3">6.1.1.9</ecNumber>
    </recommendedName>
    <alternativeName>
        <fullName evidence="11">Valyl-tRNA synthetase</fullName>
    </alternativeName>
</protein>
<dbReference type="GO" id="GO:0005524">
    <property type="term" value="F:ATP binding"/>
    <property type="evidence" value="ECO:0007669"/>
    <property type="project" value="UniProtKB-KW"/>
</dbReference>
<evidence type="ECO:0000313" key="17">
    <source>
        <dbReference type="Proteomes" id="UP000034569"/>
    </source>
</evidence>
<evidence type="ECO:0000256" key="12">
    <source>
        <dbReference type="ARBA" id="ARBA00047552"/>
    </source>
</evidence>
<keyword evidence="8 13" id="KW-0648">Protein biosynthesis</keyword>
<sequence length="727" mass="84556">DRGRGVFSFEAQKRLVENRNSRQFKIGLKYDKIMLAMDKFDQPYNPKETEDKIYQFWEKSGYFNPDKLPKRHKKPFCVMMAPPNITGHIHVGHAMENALNDLITRRKRMQGYKALFLPGKDHAGIAGQYVVDRELRKQGASRFELGREKFLEKMWQWMKEYGDSIDNELKKIGISCDWSRKRFTMDEDYQEAVRAAFNHYQKKGWIYKGKRMINWCSSCQTSISDLEVEYLEEKGKLWFIKYPLSNSPEFITVATTRPETMLGDAAVAVNPKDERYKNLIGKKAILPIQNREISIVADDLVDKEFGTGAVKVTPAHDAVDFEIGQKHNLPSYEIIDKRGKMTRESKVCEGLTVKECREKVVSALREQNFLLKEEDYSHNVGVCERSKTVIEPMVSDQWFLSMKDLAAQAIRAARKNQIKFIPASRKQIFINWFKQVKDWNISRQLWWGHKVPVEGEGEVLDTWFSSALWPLATLGWPKKTRDLTTFFPTDIILSAREIFFLWIGRMVFSAMELTGKVPFKVIYTHATVLDSKGRKMSKSLGNTVDPLTLIDKYGADAVRFGLVWQVTGHQDVHWSEDPLIAGKKFCNKLWNASRFVLQQIGIPNSQFSISNKISNFKKLTKADKIILRELRKTIKEVDKNIEKFQFGQALQALYDFFWHEFCDVYLEASKAQLTDPKRKEQTRRILLHVLANSLKLLHPFTPFITEEIYSHLPIKDKTMLIVENWPK</sequence>
<evidence type="ECO:0000256" key="8">
    <source>
        <dbReference type="ARBA" id="ARBA00022917"/>
    </source>
</evidence>
<evidence type="ECO:0000256" key="7">
    <source>
        <dbReference type="ARBA" id="ARBA00022840"/>
    </source>
</evidence>
<dbReference type="SUPFAM" id="SSF50677">
    <property type="entry name" value="ValRS/IleRS/LeuRS editing domain"/>
    <property type="match status" value="1"/>
</dbReference>
<dbReference type="InterPro" id="IPR002303">
    <property type="entry name" value="Valyl-tRNA_ligase"/>
</dbReference>
<feature type="domain" description="Methionyl/Valyl/Leucyl/Isoleucyl-tRNA synthetase anticodon-binding" evidence="15">
    <location>
        <begin position="623"/>
        <end position="727"/>
    </location>
</feature>
<keyword evidence="4" id="KW-0963">Cytoplasm</keyword>
<dbReference type="PANTHER" id="PTHR11946:SF93">
    <property type="entry name" value="VALINE--TRNA LIGASE, CHLOROPLASTIC_MITOCHONDRIAL 2"/>
    <property type="match status" value="1"/>
</dbReference>
<dbReference type="InterPro" id="IPR013155">
    <property type="entry name" value="M/V/L/I-tRNA-synth_anticd-bd"/>
</dbReference>
<dbReference type="SUPFAM" id="SSF52374">
    <property type="entry name" value="Nucleotidylyl transferase"/>
    <property type="match status" value="1"/>
</dbReference>
<evidence type="ECO:0000256" key="4">
    <source>
        <dbReference type="ARBA" id="ARBA00022490"/>
    </source>
</evidence>
<evidence type="ECO:0000256" key="11">
    <source>
        <dbReference type="ARBA" id="ARBA00029936"/>
    </source>
</evidence>
<dbReference type="PANTHER" id="PTHR11946">
    <property type="entry name" value="VALYL-TRNA SYNTHETASES"/>
    <property type="match status" value="1"/>
</dbReference>
<keyword evidence="10 13" id="KW-0030">Aminoacyl-tRNA synthetase</keyword>
<dbReference type="PATRIC" id="fig|1618619.3.peg.453"/>
<keyword evidence="9" id="KW-0175">Coiled coil</keyword>
<comment type="catalytic activity">
    <reaction evidence="12">
        <text>tRNA(Val) + L-valine + ATP = L-valyl-tRNA(Val) + AMP + diphosphate</text>
        <dbReference type="Rhea" id="RHEA:10704"/>
        <dbReference type="Rhea" id="RHEA-COMP:9672"/>
        <dbReference type="Rhea" id="RHEA-COMP:9708"/>
        <dbReference type="ChEBI" id="CHEBI:30616"/>
        <dbReference type="ChEBI" id="CHEBI:33019"/>
        <dbReference type="ChEBI" id="CHEBI:57762"/>
        <dbReference type="ChEBI" id="CHEBI:78442"/>
        <dbReference type="ChEBI" id="CHEBI:78537"/>
        <dbReference type="ChEBI" id="CHEBI:456215"/>
        <dbReference type="EC" id="6.1.1.9"/>
    </reaction>
</comment>
<proteinExistence type="inferred from homology"/>
<dbReference type="GO" id="GO:0005829">
    <property type="term" value="C:cytosol"/>
    <property type="evidence" value="ECO:0007669"/>
    <property type="project" value="TreeGrafter"/>
</dbReference>
<dbReference type="Pfam" id="PF08264">
    <property type="entry name" value="Anticodon_1"/>
    <property type="match status" value="1"/>
</dbReference>
<accession>A0A0G1RL94</accession>
<dbReference type="InterPro" id="IPR002300">
    <property type="entry name" value="aa-tRNA-synth_Ia"/>
</dbReference>
<evidence type="ECO:0000256" key="2">
    <source>
        <dbReference type="ARBA" id="ARBA00011245"/>
    </source>
</evidence>
<dbReference type="InterPro" id="IPR001412">
    <property type="entry name" value="aa-tRNA-synth_I_CS"/>
</dbReference>
<evidence type="ECO:0000259" key="15">
    <source>
        <dbReference type="Pfam" id="PF08264"/>
    </source>
</evidence>
<dbReference type="PROSITE" id="PS00178">
    <property type="entry name" value="AA_TRNA_LIGASE_I"/>
    <property type="match status" value="1"/>
</dbReference>
<evidence type="ECO:0000313" key="16">
    <source>
        <dbReference type="EMBL" id="KKU21695.1"/>
    </source>
</evidence>
<feature type="non-terminal residue" evidence="16">
    <location>
        <position position="1"/>
    </location>
</feature>
<feature type="domain" description="Aminoacyl-tRNA synthetase class Ia" evidence="14">
    <location>
        <begin position="457"/>
        <end position="575"/>
    </location>
</feature>
<comment type="subunit">
    <text evidence="2">Monomer.</text>
</comment>
<dbReference type="GO" id="GO:0006438">
    <property type="term" value="P:valyl-tRNA aminoacylation"/>
    <property type="evidence" value="ECO:0007669"/>
    <property type="project" value="InterPro"/>
</dbReference>
<dbReference type="InterPro" id="IPR009080">
    <property type="entry name" value="tRNAsynth_Ia_anticodon-bd"/>
</dbReference>
<dbReference type="Proteomes" id="UP000034569">
    <property type="component" value="Unassembled WGS sequence"/>
</dbReference>
<dbReference type="Gene3D" id="1.10.730.10">
    <property type="entry name" value="Isoleucyl-tRNA Synthetase, Domain 1"/>
    <property type="match status" value="1"/>
</dbReference>
<dbReference type="FunFam" id="1.10.730.10:FF:000002">
    <property type="entry name" value="Leucine--tRNA ligase"/>
    <property type="match status" value="1"/>
</dbReference>
<feature type="domain" description="Aminoacyl-tRNA synthetase class Ia" evidence="14">
    <location>
        <begin position="52"/>
        <end position="453"/>
    </location>
</feature>
<keyword evidence="6 13" id="KW-0547">Nucleotide-binding</keyword>
<comment type="subcellular location">
    <subcellularLocation>
        <location evidence="1">Cytoplasm</location>
    </subcellularLocation>
</comment>
<dbReference type="FunFam" id="3.90.740.10:FF:000010">
    <property type="entry name" value="Valine--tRNA ligase"/>
    <property type="match status" value="1"/>
</dbReference>
<dbReference type="Gene3D" id="3.90.740.10">
    <property type="entry name" value="Valyl/Leucyl/Isoleucyl-tRNA synthetase, editing domain"/>
    <property type="match status" value="1"/>
</dbReference>
<keyword evidence="7 13" id="KW-0067">ATP-binding</keyword>
<evidence type="ECO:0000256" key="13">
    <source>
        <dbReference type="RuleBase" id="RU363035"/>
    </source>
</evidence>
<comment type="caution">
    <text evidence="16">The sequence shown here is derived from an EMBL/GenBank/DDBJ whole genome shotgun (WGS) entry which is preliminary data.</text>
</comment>
<dbReference type="GO" id="GO:0004832">
    <property type="term" value="F:valine-tRNA ligase activity"/>
    <property type="evidence" value="ECO:0007669"/>
    <property type="project" value="UniProtKB-EC"/>
</dbReference>
<evidence type="ECO:0000256" key="9">
    <source>
        <dbReference type="ARBA" id="ARBA00023054"/>
    </source>
</evidence>
<dbReference type="InterPro" id="IPR009008">
    <property type="entry name" value="Val/Leu/Ile-tRNA-synth_edit"/>
</dbReference>
<organism evidence="16 17">
    <name type="scientific">Candidatus Azambacteria bacterium GW2011_GWC1_46_13</name>
    <dbReference type="NCBI Taxonomy" id="1618619"/>
    <lineage>
        <taxon>Bacteria</taxon>
        <taxon>Candidatus Azamiibacteriota</taxon>
    </lineage>
</organism>
<dbReference type="PRINTS" id="PR00986">
    <property type="entry name" value="TRNASYNTHVAL"/>
</dbReference>
<dbReference type="FunFam" id="3.40.50.620:FF:000032">
    <property type="entry name" value="Valine--tRNA ligase"/>
    <property type="match status" value="1"/>
</dbReference>